<dbReference type="AlphaFoldDB" id="A0A174L0Q3"/>
<gene>
    <name evidence="10" type="primary">hcaT</name>
    <name evidence="10" type="ORF">ERS852514_01231</name>
</gene>
<protein>
    <submittedName>
        <fullName evidence="10">Probable 3-phenylpropionic acid transporter</fullName>
    </submittedName>
</protein>
<feature type="transmembrane region" description="Helical" evidence="8">
    <location>
        <begin position="363"/>
        <end position="386"/>
    </location>
</feature>
<evidence type="ECO:0000256" key="7">
    <source>
        <dbReference type="ARBA" id="ARBA00023136"/>
    </source>
</evidence>
<evidence type="ECO:0000256" key="5">
    <source>
        <dbReference type="ARBA" id="ARBA00022692"/>
    </source>
</evidence>
<feature type="transmembrane region" description="Helical" evidence="8">
    <location>
        <begin position="161"/>
        <end position="178"/>
    </location>
</feature>
<evidence type="ECO:0000256" key="4">
    <source>
        <dbReference type="ARBA" id="ARBA00022519"/>
    </source>
</evidence>
<keyword evidence="4" id="KW-0997">Cell inner membrane</keyword>
<dbReference type="SUPFAM" id="SSF103473">
    <property type="entry name" value="MFS general substrate transporter"/>
    <property type="match status" value="1"/>
</dbReference>
<dbReference type="PROSITE" id="PS50850">
    <property type="entry name" value="MFS"/>
    <property type="match status" value="1"/>
</dbReference>
<keyword evidence="5 8" id="KW-0812">Transmembrane</keyword>
<dbReference type="RefSeq" id="WP_055251938.1">
    <property type="nucleotide sequence ID" value="NZ_CABIXX010000019.1"/>
</dbReference>
<evidence type="ECO:0000256" key="8">
    <source>
        <dbReference type="SAM" id="Phobius"/>
    </source>
</evidence>
<feature type="transmembrane region" description="Helical" evidence="8">
    <location>
        <begin position="303"/>
        <end position="322"/>
    </location>
</feature>
<dbReference type="InterPro" id="IPR036259">
    <property type="entry name" value="MFS_trans_sf"/>
</dbReference>
<feature type="transmembrane region" description="Helical" evidence="8">
    <location>
        <begin position="275"/>
        <end position="297"/>
    </location>
</feature>
<name>A0A174L0Q3_9ACTN</name>
<dbReference type="InterPro" id="IPR024989">
    <property type="entry name" value="MFS_assoc_dom"/>
</dbReference>
<accession>A0A174L0Q3</accession>
<sequence length="400" mass="42365">MHNARTNASMTSLFFANVLYWVCAGVYSPFLSAHYTSLGLSAAQTGILLAATPVCALAIQPLWSTIADKLGRRRAVIVILCLAAAVLAPLYYLASTFVPVLLVTFAFSAFFSGLLPLSDSLVIELADRSGLDFSRIRMGGTIGYAIVVLIVGRLLDMAPQIQFAVVSAALVVFAAHMWRLPEAGIRANAADDPKVSHGKGLLSLFTSNEIAFVLVFAFISSAAIGFIGAFLGRYAVELGEGQNLVGVLSAVSAASEIPILLVSSKLVRRFGEMNLLIFSCFMAALRLVLVGTGIVPVMICGQLLQSVSYMTVYYSCVTYIANHTYEDCRARGQSAFAMVQSGLSVVVANLFGGWACDALGTHAGFLAFALASTIAAVVAFVAYVLWRRSAAPQPEGQSAA</sequence>
<evidence type="ECO:0000259" key="9">
    <source>
        <dbReference type="PROSITE" id="PS50850"/>
    </source>
</evidence>
<comment type="subcellular location">
    <subcellularLocation>
        <location evidence="1">Cell inner membrane</location>
        <topology evidence="1">Multi-pass membrane protein</topology>
    </subcellularLocation>
</comment>
<evidence type="ECO:0000256" key="3">
    <source>
        <dbReference type="ARBA" id="ARBA00022475"/>
    </source>
</evidence>
<feature type="transmembrane region" description="Helical" evidence="8">
    <location>
        <begin position="12"/>
        <end position="30"/>
    </location>
</feature>
<feature type="transmembrane region" description="Helical" evidence="8">
    <location>
        <begin position="244"/>
        <end position="263"/>
    </location>
</feature>
<feature type="transmembrane region" description="Helical" evidence="8">
    <location>
        <begin position="75"/>
        <end position="94"/>
    </location>
</feature>
<keyword evidence="2" id="KW-0813">Transport</keyword>
<feature type="transmembrane region" description="Helical" evidence="8">
    <location>
        <begin position="100"/>
        <end position="117"/>
    </location>
</feature>
<feature type="domain" description="Major facilitator superfamily (MFS) profile" evidence="9">
    <location>
        <begin position="9"/>
        <end position="390"/>
    </location>
</feature>
<proteinExistence type="predicted"/>
<reference evidence="10 11" key="1">
    <citation type="submission" date="2015-09" db="EMBL/GenBank/DDBJ databases">
        <authorList>
            <consortium name="Pathogen Informatics"/>
        </authorList>
    </citation>
    <scope>NUCLEOTIDE SEQUENCE [LARGE SCALE GENOMIC DNA]</scope>
    <source>
        <strain evidence="10 11">2789STDY5834902</strain>
    </source>
</reference>
<evidence type="ECO:0000313" key="10">
    <source>
        <dbReference type="EMBL" id="CUP15129.1"/>
    </source>
</evidence>
<keyword evidence="6 8" id="KW-1133">Transmembrane helix</keyword>
<dbReference type="GO" id="GO:0015528">
    <property type="term" value="F:lactose:proton symporter activity"/>
    <property type="evidence" value="ECO:0007669"/>
    <property type="project" value="TreeGrafter"/>
</dbReference>
<feature type="transmembrane region" description="Helical" evidence="8">
    <location>
        <begin position="210"/>
        <end position="232"/>
    </location>
</feature>
<dbReference type="Proteomes" id="UP000095454">
    <property type="component" value="Unassembled WGS sequence"/>
</dbReference>
<evidence type="ECO:0000256" key="1">
    <source>
        <dbReference type="ARBA" id="ARBA00004429"/>
    </source>
</evidence>
<evidence type="ECO:0000256" key="6">
    <source>
        <dbReference type="ARBA" id="ARBA00022989"/>
    </source>
</evidence>
<evidence type="ECO:0000313" key="11">
    <source>
        <dbReference type="Proteomes" id="UP000095454"/>
    </source>
</evidence>
<dbReference type="PANTHER" id="PTHR23522">
    <property type="entry name" value="BLL5896 PROTEIN"/>
    <property type="match status" value="1"/>
</dbReference>
<organism evidence="10 11">
    <name type="scientific">Collinsella aerofaciens</name>
    <dbReference type="NCBI Taxonomy" id="74426"/>
    <lineage>
        <taxon>Bacteria</taxon>
        <taxon>Bacillati</taxon>
        <taxon>Actinomycetota</taxon>
        <taxon>Coriobacteriia</taxon>
        <taxon>Coriobacteriales</taxon>
        <taxon>Coriobacteriaceae</taxon>
        <taxon>Collinsella</taxon>
    </lineage>
</organism>
<dbReference type="Pfam" id="PF12832">
    <property type="entry name" value="MFS_1_like"/>
    <property type="match status" value="1"/>
</dbReference>
<feature type="transmembrane region" description="Helical" evidence="8">
    <location>
        <begin position="334"/>
        <end position="351"/>
    </location>
</feature>
<feature type="transmembrane region" description="Helical" evidence="8">
    <location>
        <begin position="42"/>
        <end position="63"/>
    </location>
</feature>
<dbReference type="GO" id="GO:0030395">
    <property type="term" value="F:lactose binding"/>
    <property type="evidence" value="ECO:0007669"/>
    <property type="project" value="TreeGrafter"/>
</dbReference>
<dbReference type="InterPro" id="IPR020846">
    <property type="entry name" value="MFS_dom"/>
</dbReference>
<dbReference type="PANTHER" id="PTHR23522:SF10">
    <property type="entry name" value="3-PHENYLPROPIONIC ACID TRANSPORTER-RELATED"/>
    <property type="match status" value="1"/>
</dbReference>
<dbReference type="GO" id="GO:0005886">
    <property type="term" value="C:plasma membrane"/>
    <property type="evidence" value="ECO:0007669"/>
    <property type="project" value="UniProtKB-SubCell"/>
</dbReference>
<keyword evidence="3" id="KW-1003">Cell membrane</keyword>
<evidence type="ECO:0000256" key="2">
    <source>
        <dbReference type="ARBA" id="ARBA00022448"/>
    </source>
</evidence>
<dbReference type="EMBL" id="CZAQ01000019">
    <property type="protein sequence ID" value="CUP15129.1"/>
    <property type="molecule type" value="Genomic_DNA"/>
</dbReference>
<keyword evidence="7 8" id="KW-0472">Membrane</keyword>
<feature type="transmembrane region" description="Helical" evidence="8">
    <location>
        <begin position="138"/>
        <end position="155"/>
    </location>
</feature>
<dbReference type="Gene3D" id="1.20.1250.20">
    <property type="entry name" value="MFS general substrate transporter like domains"/>
    <property type="match status" value="2"/>
</dbReference>